<dbReference type="PROSITE" id="PS51186">
    <property type="entry name" value="GNAT"/>
    <property type="match status" value="1"/>
</dbReference>
<protein>
    <recommendedName>
        <fullName evidence="1">N-acetyltransferase domain-containing protein</fullName>
    </recommendedName>
</protein>
<dbReference type="InterPro" id="IPR051531">
    <property type="entry name" value="N-acetyltransferase"/>
</dbReference>
<dbReference type="PANTHER" id="PTHR43792:SF1">
    <property type="entry name" value="N-ACETYLTRANSFERASE DOMAIN-CONTAINING PROTEIN"/>
    <property type="match status" value="1"/>
</dbReference>
<accession>A0ABP8VND7</accession>
<evidence type="ECO:0000259" key="1">
    <source>
        <dbReference type="PROSITE" id="PS51186"/>
    </source>
</evidence>
<dbReference type="SUPFAM" id="SSF55729">
    <property type="entry name" value="Acyl-CoA N-acyltransferases (Nat)"/>
    <property type="match status" value="1"/>
</dbReference>
<sequence length="117" mass="12912">MVRVEDAWGQREGAAQAAGRQAELGWTVNPSSGGRGYATEAVRKALRLCFEDLRLHRVVANAFASNEPSCRLAERVGMRRELYGVRDSLHRDLGWIDGVGYALLAEEWKGQQATAPV</sequence>
<dbReference type="Proteomes" id="UP001501295">
    <property type="component" value="Unassembled WGS sequence"/>
</dbReference>
<dbReference type="Pfam" id="PF13302">
    <property type="entry name" value="Acetyltransf_3"/>
    <property type="match status" value="1"/>
</dbReference>
<evidence type="ECO:0000313" key="2">
    <source>
        <dbReference type="EMBL" id="GAA4667850.1"/>
    </source>
</evidence>
<reference evidence="3" key="1">
    <citation type="journal article" date="2019" name="Int. J. Syst. Evol. Microbiol.">
        <title>The Global Catalogue of Microorganisms (GCM) 10K type strain sequencing project: providing services to taxonomists for standard genome sequencing and annotation.</title>
        <authorList>
            <consortium name="The Broad Institute Genomics Platform"/>
            <consortium name="The Broad Institute Genome Sequencing Center for Infectious Disease"/>
            <person name="Wu L."/>
            <person name="Ma J."/>
        </authorList>
    </citation>
    <scope>NUCLEOTIDE SEQUENCE [LARGE SCALE GENOMIC DNA]</scope>
    <source>
        <strain evidence="3">JCM 18956</strain>
    </source>
</reference>
<keyword evidence="3" id="KW-1185">Reference proteome</keyword>
<proteinExistence type="predicted"/>
<comment type="caution">
    <text evidence="2">The sequence shown here is derived from an EMBL/GenBank/DDBJ whole genome shotgun (WGS) entry which is preliminary data.</text>
</comment>
<dbReference type="Gene3D" id="3.40.630.30">
    <property type="match status" value="1"/>
</dbReference>
<dbReference type="EMBL" id="BAABLM010000001">
    <property type="protein sequence ID" value="GAA4667850.1"/>
    <property type="molecule type" value="Genomic_DNA"/>
</dbReference>
<gene>
    <name evidence="2" type="ORF">GCM10025780_07800</name>
</gene>
<name>A0ABP8VND7_9MICO</name>
<dbReference type="InterPro" id="IPR016181">
    <property type="entry name" value="Acyl_CoA_acyltransferase"/>
</dbReference>
<dbReference type="PANTHER" id="PTHR43792">
    <property type="entry name" value="GNAT FAMILY, PUTATIVE (AFU_ORTHOLOGUE AFUA_3G00765)-RELATED-RELATED"/>
    <property type="match status" value="1"/>
</dbReference>
<dbReference type="InterPro" id="IPR000182">
    <property type="entry name" value="GNAT_dom"/>
</dbReference>
<evidence type="ECO:0000313" key="3">
    <source>
        <dbReference type="Proteomes" id="UP001501295"/>
    </source>
</evidence>
<feature type="domain" description="N-acetyltransferase" evidence="1">
    <location>
        <begin position="1"/>
        <end position="106"/>
    </location>
</feature>
<organism evidence="2 3">
    <name type="scientific">Frondihabitans cladoniiphilus</name>
    <dbReference type="NCBI Taxonomy" id="715785"/>
    <lineage>
        <taxon>Bacteria</taxon>
        <taxon>Bacillati</taxon>
        <taxon>Actinomycetota</taxon>
        <taxon>Actinomycetes</taxon>
        <taxon>Micrococcales</taxon>
        <taxon>Microbacteriaceae</taxon>
        <taxon>Frondihabitans</taxon>
    </lineage>
</organism>